<evidence type="ECO:0000313" key="1">
    <source>
        <dbReference type="EMBL" id="KAL2850899.1"/>
    </source>
</evidence>
<keyword evidence="2" id="KW-1185">Reference proteome</keyword>
<dbReference type="GeneID" id="98164860"/>
<comment type="caution">
    <text evidence="1">The sequence shown here is derived from an EMBL/GenBank/DDBJ whole genome shotgun (WGS) entry which is preliminary data.</text>
</comment>
<proteinExistence type="predicted"/>
<reference evidence="1 2" key="1">
    <citation type="submission" date="2024-07" db="EMBL/GenBank/DDBJ databases">
        <title>Section-level genome sequencing and comparative genomics of Aspergillus sections Usti and Cavernicolus.</title>
        <authorList>
            <consortium name="Lawrence Berkeley National Laboratory"/>
            <person name="Nybo J.L."/>
            <person name="Vesth T.C."/>
            <person name="Theobald S."/>
            <person name="Frisvad J.C."/>
            <person name="Larsen T.O."/>
            <person name="Kjaerboelling I."/>
            <person name="Rothschild-Mancinelli K."/>
            <person name="Lyhne E.K."/>
            <person name="Kogle M.E."/>
            <person name="Barry K."/>
            <person name="Clum A."/>
            <person name="Na H."/>
            <person name="Ledsgaard L."/>
            <person name="Lin J."/>
            <person name="Lipzen A."/>
            <person name="Kuo A."/>
            <person name="Riley R."/>
            <person name="Mondo S."/>
            <person name="LaButti K."/>
            <person name="Haridas S."/>
            <person name="Pangalinan J."/>
            <person name="Salamov A.A."/>
            <person name="Simmons B.A."/>
            <person name="Magnuson J.K."/>
            <person name="Chen J."/>
            <person name="Drula E."/>
            <person name="Henrissat B."/>
            <person name="Wiebenga A."/>
            <person name="Lubbers R.J."/>
            <person name="Gomes A.C."/>
            <person name="Macurrencykelacurrency M.R."/>
            <person name="Stajich J."/>
            <person name="Grigoriev I.V."/>
            <person name="Mortensen U.H."/>
            <person name="De vries R.P."/>
            <person name="Baker S.E."/>
            <person name="Andersen M.R."/>
        </authorList>
    </citation>
    <scope>NUCLEOTIDE SEQUENCE [LARGE SCALE GENOMIC DNA]</scope>
    <source>
        <strain evidence="1 2">CBS 756.74</strain>
    </source>
</reference>
<name>A0ABR4KF47_9EURO</name>
<protein>
    <submittedName>
        <fullName evidence="1">Uncharacterized protein</fullName>
    </submittedName>
</protein>
<accession>A0ABR4KF47</accession>
<dbReference type="RefSeq" id="XP_070899542.1">
    <property type="nucleotide sequence ID" value="XM_071049696.1"/>
</dbReference>
<gene>
    <name evidence="1" type="ORF">BJX68DRAFT_74358</name>
</gene>
<dbReference type="Proteomes" id="UP001610444">
    <property type="component" value="Unassembled WGS sequence"/>
</dbReference>
<organism evidence="1 2">
    <name type="scientific">Aspergillus pseudodeflectus</name>
    <dbReference type="NCBI Taxonomy" id="176178"/>
    <lineage>
        <taxon>Eukaryota</taxon>
        <taxon>Fungi</taxon>
        <taxon>Dikarya</taxon>
        <taxon>Ascomycota</taxon>
        <taxon>Pezizomycotina</taxon>
        <taxon>Eurotiomycetes</taxon>
        <taxon>Eurotiomycetidae</taxon>
        <taxon>Eurotiales</taxon>
        <taxon>Aspergillaceae</taxon>
        <taxon>Aspergillus</taxon>
        <taxon>Aspergillus subgen. Nidulantes</taxon>
    </lineage>
</organism>
<sequence length="184" mass="20173">MPSETRERKYGQLMGEGLKPGCDGWSVVRLTGDETSEGLVDPSSRCRVAEQSSLQATDGLQEAGRLAASGERGLGYSDTSLVLHLSWRSLQETRGEEGSGFVPSGRQNQRSESGFKSATGLCNCARNCCSFLRIAGVSRRHLQRGGGYLHEMRMRWMRCGSVLRLYYCTPCGLRSTGLVRAARD</sequence>
<dbReference type="EMBL" id="JBFXLR010000019">
    <property type="protein sequence ID" value="KAL2850899.1"/>
    <property type="molecule type" value="Genomic_DNA"/>
</dbReference>
<evidence type="ECO:0000313" key="2">
    <source>
        <dbReference type="Proteomes" id="UP001610444"/>
    </source>
</evidence>